<dbReference type="EMBL" id="CP001614">
    <property type="protein sequence ID" value="ACS93555.1"/>
    <property type="molecule type" value="Genomic_DNA"/>
</dbReference>
<evidence type="ECO:0000256" key="3">
    <source>
        <dbReference type="ARBA" id="ARBA00012257"/>
    </source>
</evidence>
<evidence type="ECO:0000256" key="2">
    <source>
        <dbReference type="ARBA" id="ARBA00004754"/>
    </source>
</evidence>
<evidence type="ECO:0000256" key="6">
    <source>
        <dbReference type="ARBA" id="ARBA00023239"/>
    </source>
</evidence>
<keyword evidence="5" id="KW-0210">Decarboxylase</keyword>
<dbReference type="eggNOG" id="COG3195">
    <property type="taxonomic scope" value="Bacteria"/>
</dbReference>
<evidence type="ECO:0000256" key="4">
    <source>
        <dbReference type="ARBA" id="ARBA00022631"/>
    </source>
</evidence>
<comment type="catalytic activity">
    <reaction evidence="1">
        <text>5-hydroxy-2-oxo-4-ureido-2,5-dihydro-1H-imidazole-5-carboxylate + H(+) = (S)-allantoin + CO2</text>
        <dbReference type="Rhea" id="RHEA:26301"/>
        <dbReference type="ChEBI" id="CHEBI:15378"/>
        <dbReference type="ChEBI" id="CHEBI:15678"/>
        <dbReference type="ChEBI" id="CHEBI:16526"/>
        <dbReference type="ChEBI" id="CHEBI:58639"/>
        <dbReference type="EC" id="4.1.1.97"/>
    </reaction>
</comment>
<evidence type="ECO:0000313" key="9">
    <source>
        <dbReference type="Proteomes" id="UP000009080"/>
    </source>
</evidence>
<name>C6AR11_TERTT</name>
<dbReference type="InterPro" id="IPR036778">
    <property type="entry name" value="OHCU_decarboxylase_sf"/>
</dbReference>
<dbReference type="GO" id="GO:0019628">
    <property type="term" value="P:urate catabolic process"/>
    <property type="evidence" value="ECO:0007669"/>
    <property type="project" value="TreeGrafter"/>
</dbReference>
<keyword evidence="9" id="KW-1185">Reference proteome</keyword>
<dbReference type="InterPro" id="IPR018020">
    <property type="entry name" value="OHCU_decarboxylase"/>
</dbReference>
<reference evidence="8 9" key="1">
    <citation type="journal article" date="2009" name="PLoS ONE">
        <title>The complete genome of Teredinibacter turnerae T7901: an intracellular endosymbiont of marine wood-boring bivalves (shipworms).</title>
        <authorList>
            <person name="Yang J.C."/>
            <person name="Madupu R."/>
            <person name="Durkin A.S."/>
            <person name="Ekborg N.A."/>
            <person name="Pedamallu C.S."/>
            <person name="Hostetler J.B."/>
            <person name="Radune D."/>
            <person name="Toms B.S."/>
            <person name="Henrissat B."/>
            <person name="Coutinho P.M."/>
            <person name="Schwarz S."/>
            <person name="Field L."/>
            <person name="Trindade-Silva A.E."/>
            <person name="Soares C.A.G."/>
            <person name="Elshahawi S."/>
            <person name="Hanora A."/>
            <person name="Schmidt E.W."/>
            <person name="Haygood M.G."/>
            <person name="Posfai J."/>
            <person name="Benner J."/>
            <person name="Madinger C."/>
            <person name="Nove J."/>
            <person name="Anton B."/>
            <person name="Chaudhary K."/>
            <person name="Foster J."/>
            <person name="Holman A."/>
            <person name="Kumar S."/>
            <person name="Lessard P.A."/>
            <person name="Luyten Y.A."/>
            <person name="Slatko B."/>
            <person name="Wood N."/>
            <person name="Wu B."/>
            <person name="Teplitski M."/>
            <person name="Mougous J.D."/>
            <person name="Ward N."/>
            <person name="Eisen J.A."/>
            <person name="Badger J.H."/>
            <person name="Distel D.L."/>
        </authorList>
    </citation>
    <scope>NUCLEOTIDE SEQUENCE [LARGE SCALE GENOMIC DNA]</scope>
    <source>
        <strain evidence="9">ATCC 39867 / T7901</strain>
    </source>
</reference>
<dbReference type="PANTHER" id="PTHR43466">
    <property type="entry name" value="2-OXO-4-HYDROXY-4-CARBOXY-5-UREIDOIMIDAZOLINE DECARBOXYLASE-RELATED"/>
    <property type="match status" value="1"/>
</dbReference>
<dbReference type="SUPFAM" id="SSF158694">
    <property type="entry name" value="UraD-Like"/>
    <property type="match status" value="1"/>
</dbReference>
<dbReference type="HOGENOM" id="CLU_092522_2_1_6"/>
<evidence type="ECO:0000256" key="1">
    <source>
        <dbReference type="ARBA" id="ARBA00001163"/>
    </source>
</evidence>
<dbReference type="Gene3D" id="1.10.3330.10">
    <property type="entry name" value="Oxo-4-hydroxy-4-carboxy-5-ureidoimidazoline decarboxylase"/>
    <property type="match status" value="1"/>
</dbReference>
<dbReference type="STRING" id="377629.TERTU_2064"/>
<dbReference type="RefSeq" id="WP_015820949.1">
    <property type="nucleotide sequence ID" value="NC_012997.1"/>
</dbReference>
<dbReference type="EC" id="4.1.1.97" evidence="3"/>
<organism evidence="8 9">
    <name type="scientific">Teredinibacter turnerae (strain ATCC 39867 / T7901)</name>
    <dbReference type="NCBI Taxonomy" id="377629"/>
    <lineage>
        <taxon>Bacteria</taxon>
        <taxon>Pseudomonadati</taxon>
        <taxon>Pseudomonadota</taxon>
        <taxon>Gammaproteobacteria</taxon>
        <taxon>Cellvibrionales</taxon>
        <taxon>Cellvibrionaceae</taxon>
        <taxon>Teredinibacter</taxon>
    </lineage>
</organism>
<evidence type="ECO:0000259" key="7">
    <source>
        <dbReference type="Pfam" id="PF09349"/>
    </source>
</evidence>
<dbReference type="NCBIfam" id="TIGR03180">
    <property type="entry name" value="UraD_2"/>
    <property type="match status" value="1"/>
</dbReference>
<evidence type="ECO:0000256" key="5">
    <source>
        <dbReference type="ARBA" id="ARBA00022793"/>
    </source>
</evidence>
<dbReference type="Proteomes" id="UP000009080">
    <property type="component" value="Chromosome"/>
</dbReference>
<dbReference type="Pfam" id="PF09349">
    <property type="entry name" value="OHCU_decarbox"/>
    <property type="match status" value="1"/>
</dbReference>
<protein>
    <recommendedName>
        <fullName evidence="3">2-oxo-4-hydroxy-4-carboxy-5-ureidoimidazoline decarboxylase</fullName>
        <ecNumber evidence="3">4.1.1.97</ecNumber>
    </recommendedName>
</protein>
<proteinExistence type="predicted"/>
<gene>
    <name evidence="8" type="primary">uraD</name>
    <name evidence="8" type="ordered locus">TERTU_2064</name>
</gene>
<dbReference type="AlphaFoldDB" id="C6AR11"/>
<dbReference type="InterPro" id="IPR017595">
    <property type="entry name" value="OHCU_decarboxylase-2"/>
</dbReference>
<dbReference type="PANTHER" id="PTHR43466:SF1">
    <property type="entry name" value="2-OXO-4-HYDROXY-4-CARBOXY-5-UREIDOIMIDAZOLINE DECARBOXYLASE-RELATED"/>
    <property type="match status" value="1"/>
</dbReference>
<keyword evidence="6 8" id="KW-0456">Lyase</keyword>
<sequence>MTLDELNALPENAARDLFLLQCHARFWAHHMAAARPFSSQRDVLDTAESLWRQAEESDVLEAFAGHAEIGDLHALRNKFAAAEQGQVSVASDETLRQLQLKNREYKAKFGFIFIVCATGKPADEMLALLKARLPNARETELRKGAAEQAKITQIRLKKLLDIV</sequence>
<feature type="domain" description="Oxo-4-hydroxy-4-carboxy-5-ureidoimidazoline decarboxylase" evidence="7">
    <location>
        <begin position="7"/>
        <end position="157"/>
    </location>
</feature>
<dbReference type="NCBIfam" id="NF010372">
    <property type="entry name" value="PRK13798.1"/>
    <property type="match status" value="1"/>
</dbReference>
<evidence type="ECO:0000313" key="8">
    <source>
        <dbReference type="EMBL" id="ACS93555.1"/>
    </source>
</evidence>
<dbReference type="GO" id="GO:0051997">
    <property type="term" value="F:2-oxo-4-hydroxy-4-carboxy-5-ureidoimidazoline decarboxylase activity"/>
    <property type="evidence" value="ECO:0007669"/>
    <property type="project" value="UniProtKB-EC"/>
</dbReference>
<dbReference type="OrthoDB" id="9800909at2"/>
<keyword evidence="4" id="KW-0659">Purine metabolism</keyword>
<dbReference type="GO" id="GO:0006144">
    <property type="term" value="P:purine nucleobase metabolic process"/>
    <property type="evidence" value="ECO:0007669"/>
    <property type="project" value="UniProtKB-KW"/>
</dbReference>
<accession>C6AR11</accession>
<dbReference type="KEGG" id="ttu:TERTU_2064"/>
<comment type="pathway">
    <text evidence="2">Purine metabolism; urate degradation; (S)-allantoin from urate: step 3/3.</text>
</comment>